<feature type="non-terminal residue" evidence="2">
    <location>
        <position position="1"/>
    </location>
</feature>
<dbReference type="AlphaFoldDB" id="A0A8S0VJJ6"/>
<evidence type="ECO:0000313" key="2">
    <source>
        <dbReference type="EMBL" id="CAA3029913.1"/>
    </source>
</evidence>
<keyword evidence="1" id="KW-0812">Transmembrane</keyword>
<dbReference type="PANTHER" id="PTHR33659:SF11">
    <property type="entry name" value="TRANSMEMBRANE PROTEIN"/>
    <property type="match status" value="1"/>
</dbReference>
<protein>
    <submittedName>
        <fullName evidence="2">Uncharacterized protein</fullName>
    </submittedName>
</protein>
<organism evidence="2 3">
    <name type="scientific">Olea europaea subsp. europaea</name>
    <dbReference type="NCBI Taxonomy" id="158383"/>
    <lineage>
        <taxon>Eukaryota</taxon>
        <taxon>Viridiplantae</taxon>
        <taxon>Streptophyta</taxon>
        <taxon>Embryophyta</taxon>
        <taxon>Tracheophyta</taxon>
        <taxon>Spermatophyta</taxon>
        <taxon>Magnoliopsida</taxon>
        <taxon>eudicotyledons</taxon>
        <taxon>Gunneridae</taxon>
        <taxon>Pentapetalae</taxon>
        <taxon>asterids</taxon>
        <taxon>lamiids</taxon>
        <taxon>Lamiales</taxon>
        <taxon>Oleaceae</taxon>
        <taxon>Oleeae</taxon>
        <taxon>Olea</taxon>
    </lineage>
</organism>
<keyword evidence="1" id="KW-1133">Transmembrane helix</keyword>
<feature type="transmembrane region" description="Helical" evidence="1">
    <location>
        <begin position="30"/>
        <end position="51"/>
    </location>
</feature>
<comment type="caution">
    <text evidence="2">The sequence shown here is derived from an EMBL/GenBank/DDBJ whole genome shotgun (WGS) entry which is preliminary data.</text>
</comment>
<dbReference type="Gramene" id="OE9A107254T1">
    <property type="protein sequence ID" value="OE9A107254C1"/>
    <property type="gene ID" value="OE9A107254"/>
</dbReference>
<evidence type="ECO:0000256" key="1">
    <source>
        <dbReference type="SAM" id="Phobius"/>
    </source>
</evidence>
<keyword evidence="1" id="KW-0472">Membrane</keyword>
<dbReference type="EMBL" id="CACTIH010009338">
    <property type="protein sequence ID" value="CAA3029913.1"/>
    <property type="molecule type" value="Genomic_DNA"/>
</dbReference>
<keyword evidence="3" id="KW-1185">Reference proteome</keyword>
<evidence type="ECO:0000313" key="3">
    <source>
        <dbReference type="Proteomes" id="UP000594638"/>
    </source>
</evidence>
<proteinExistence type="predicted"/>
<name>A0A8S0VJJ6_OLEEU</name>
<dbReference type="OrthoDB" id="927529at2759"/>
<sequence>VMAICSAAMAQDEFGMSPSPAPAPDHGAGYTLPVSAAVVGSSLVLSLLVLIKN</sequence>
<dbReference type="Proteomes" id="UP000594638">
    <property type="component" value="Unassembled WGS sequence"/>
</dbReference>
<dbReference type="PANTHER" id="PTHR33659">
    <property type="entry name" value="PROTEIN, PUTATIVE-RELATED-RELATED"/>
    <property type="match status" value="1"/>
</dbReference>
<gene>
    <name evidence="2" type="ORF">OLEA9_A107254</name>
</gene>
<reference evidence="2 3" key="1">
    <citation type="submission" date="2019-12" db="EMBL/GenBank/DDBJ databases">
        <authorList>
            <person name="Alioto T."/>
            <person name="Alioto T."/>
            <person name="Gomez Garrido J."/>
        </authorList>
    </citation>
    <scope>NUCLEOTIDE SEQUENCE [LARGE SCALE GENOMIC DNA]</scope>
</reference>
<accession>A0A8S0VJJ6</accession>